<dbReference type="EMBL" id="RSAS01000211">
    <property type="protein sequence ID" value="RRR75137.1"/>
    <property type="molecule type" value="Genomic_DNA"/>
</dbReference>
<feature type="region of interest" description="Disordered" evidence="1">
    <location>
        <begin position="67"/>
        <end position="88"/>
    </location>
</feature>
<reference evidence="3 4" key="1">
    <citation type="submission" date="2018-12" db="EMBL/GenBank/DDBJ databases">
        <title>Genome Sequence of Candidatus Viridilinea halotolerans isolated from saline sulfide-rich spring.</title>
        <authorList>
            <person name="Grouzdev D.S."/>
            <person name="Burganskaya E.I."/>
            <person name="Krutkina M.S."/>
            <person name="Sukhacheva M.V."/>
            <person name="Gorlenko V.M."/>
        </authorList>
    </citation>
    <scope>NUCLEOTIDE SEQUENCE [LARGE SCALE GENOMIC DNA]</scope>
    <source>
        <strain evidence="3">Chok-6</strain>
    </source>
</reference>
<evidence type="ECO:0000256" key="1">
    <source>
        <dbReference type="SAM" id="MobiDB-lite"/>
    </source>
</evidence>
<dbReference type="Pfam" id="PF12727">
    <property type="entry name" value="PBP_like"/>
    <property type="match status" value="1"/>
</dbReference>
<sequence>MRAGLRALAHGQAHLAGSHLLDADGQGDNRDAVAHWRPTQPVRLITLIEREQGLLVAHGNPLGLQGGSHASFVPSRHRPAAHDSVRGL</sequence>
<dbReference type="InterPro" id="IPR024370">
    <property type="entry name" value="PBP_domain"/>
</dbReference>
<dbReference type="AlphaFoldDB" id="A0A426U5C4"/>
<dbReference type="Proteomes" id="UP000280307">
    <property type="component" value="Unassembled WGS sequence"/>
</dbReference>
<evidence type="ECO:0000259" key="2">
    <source>
        <dbReference type="Pfam" id="PF12727"/>
    </source>
</evidence>
<evidence type="ECO:0000313" key="3">
    <source>
        <dbReference type="EMBL" id="RRR75137.1"/>
    </source>
</evidence>
<accession>A0A426U5C4</accession>
<proteinExistence type="predicted"/>
<evidence type="ECO:0000313" key="4">
    <source>
        <dbReference type="Proteomes" id="UP000280307"/>
    </source>
</evidence>
<organism evidence="3 4">
    <name type="scientific">Candidatus Viridilinea halotolerans</name>
    <dbReference type="NCBI Taxonomy" id="2491704"/>
    <lineage>
        <taxon>Bacteria</taxon>
        <taxon>Bacillati</taxon>
        <taxon>Chloroflexota</taxon>
        <taxon>Chloroflexia</taxon>
        <taxon>Chloroflexales</taxon>
        <taxon>Chloroflexineae</taxon>
        <taxon>Oscillochloridaceae</taxon>
        <taxon>Candidatus Viridilinea</taxon>
    </lineage>
</organism>
<gene>
    <name evidence="3" type="ORF">EI684_05405</name>
</gene>
<feature type="domain" description="PBP" evidence="2">
    <location>
        <begin position="2"/>
        <end position="66"/>
    </location>
</feature>
<name>A0A426U5C4_9CHLR</name>
<protein>
    <recommendedName>
        <fullName evidence="2">PBP domain-containing protein</fullName>
    </recommendedName>
</protein>
<comment type="caution">
    <text evidence="3">The sequence shown here is derived from an EMBL/GenBank/DDBJ whole genome shotgun (WGS) entry which is preliminary data.</text>
</comment>